<dbReference type="Pfam" id="PF17967">
    <property type="entry name" value="Pullulanase_N2"/>
    <property type="match status" value="1"/>
</dbReference>
<dbReference type="InterPro" id="IPR029058">
    <property type="entry name" value="AB_hydrolase_fold"/>
</dbReference>
<dbReference type="GO" id="GO:0005524">
    <property type="term" value="F:ATP binding"/>
    <property type="evidence" value="ECO:0007669"/>
    <property type="project" value="UniProtKB-UniRule"/>
</dbReference>
<dbReference type="SUPFAM" id="SSF51445">
    <property type="entry name" value="(Trans)glycosidases"/>
    <property type="match status" value="1"/>
</dbReference>
<dbReference type="Gene3D" id="2.60.40.10">
    <property type="entry name" value="Immunoglobulins"/>
    <property type="match status" value="1"/>
</dbReference>
<dbReference type="SMART" id="SM00504">
    <property type="entry name" value="Ubox"/>
    <property type="match status" value="1"/>
</dbReference>
<evidence type="ECO:0000259" key="12">
    <source>
        <dbReference type="PROSITE" id="PS50067"/>
    </source>
</evidence>
<gene>
    <name evidence="14" type="ORF">PGLA1383_LOCUS26972</name>
</gene>
<dbReference type="InterPro" id="IPR003140">
    <property type="entry name" value="PLipase/COase/thioEstase"/>
</dbReference>
<dbReference type="InterPro" id="IPR013784">
    <property type="entry name" value="Carb-bd-like_fold"/>
</dbReference>
<dbReference type="Proteomes" id="UP000654075">
    <property type="component" value="Unassembled WGS sequence"/>
</dbReference>
<dbReference type="InterPro" id="IPR005323">
    <property type="entry name" value="CBM41_pullulanase"/>
</dbReference>
<feature type="region of interest" description="Disordered" evidence="11">
    <location>
        <begin position="1008"/>
        <end position="1029"/>
    </location>
</feature>
<keyword evidence="7 9" id="KW-0505">Motor protein</keyword>
<feature type="coiled-coil region" evidence="10">
    <location>
        <begin position="1657"/>
        <end position="1698"/>
    </location>
</feature>
<comment type="similarity">
    <text evidence="9">Belongs to the TRAFAC class myosin-kinesin ATPase superfamily. Kinesin family.</text>
</comment>
<evidence type="ECO:0000256" key="4">
    <source>
        <dbReference type="ARBA" id="ARBA00022801"/>
    </source>
</evidence>
<dbReference type="SUPFAM" id="SSF52540">
    <property type="entry name" value="P-loop containing nucleoside triphosphate hydrolases"/>
    <property type="match status" value="1"/>
</dbReference>
<evidence type="ECO:0000256" key="9">
    <source>
        <dbReference type="PROSITE-ProRule" id="PRU00283"/>
    </source>
</evidence>
<evidence type="ECO:0000256" key="10">
    <source>
        <dbReference type="SAM" id="Coils"/>
    </source>
</evidence>
<dbReference type="GO" id="GO:0007018">
    <property type="term" value="P:microtubule-based movement"/>
    <property type="evidence" value="ECO:0007669"/>
    <property type="project" value="InterPro"/>
</dbReference>
<evidence type="ECO:0000313" key="15">
    <source>
        <dbReference type="Proteomes" id="UP000654075"/>
    </source>
</evidence>
<dbReference type="Gene3D" id="3.40.850.10">
    <property type="entry name" value="Kinesin motor domain"/>
    <property type="match status" value="1"/>
</dbReference>
<dbReference type="InterPro" id="IPR036961">
    <property type="entry name" value="Kinesin_motor_dom_sf"/>
</dbReference>
<dbReference type="InterPro" id="IPR027417">
    <property type="entry name" value="P-loop_NTPase"/>
</dbReference>
<dbReference type="EMBL" id="CAJNNV010024245">
    <property type="protein sequence ID" value="CAE8609145.1"/>
    <property type="molecule type" value="Genomic_DNA"/>
</dbReference>
<evidence type="ECO:0000256" key="3">
    <source>
        <dbReference type="ARBA" id="ARBA00022741"/>
    </source>
</evidence>
<dbReference type="Pfam" id="PF02230">
    <property type="entry name" value="Abhydrolase_2"/>
    <property type="match status" value="1"/>
</dbReference>
<dbReference type="PROSITE" id="PS51698">
    <property type="entry name" value="U_BOX"/>
    <property type="match status" value="1"/>
</dbReference>
<dbReference type="InterPro" id="IPR017853">
    <property type="entry name" value="GH"/>
</dbReference>
<dbReference type="InterPro" id="IPR027640">
    <property type="entry name" value="Kinesin-like_fam"/>
</dbReference>
<evidence type="ECO:0000256" key="5">
    <source>
        <dbReference type="ARBA" id="ARBA00022840"/>
    </source>
</evidence>
<feature type="domain" description="Kinesin motor" evidence="12">
    <location>
        <begin position="1307"/>
        <end position="1652"/>
    </location>
</feature>
<dbReference type="Gene3D" id="3.30.40.10">
    <property type="entry name" value="Zinc/RING finger domain, C3HC4 (zinc finger)"/>
    <property type="match status" value="1"/>
</dbReference>
<keyword evidence="5 9" id="KW-0067">ATP-binding</keyword>
<name>A0A813FBC9_POLGL</name>
<dbReference type="InterPro" id="IPR013083">
    <property type="entry name" value="Znf_RING/FYVE/PHD"/>
</dbReference>
<dbReference type="InterPro" id="IPR040671">
    <property type="entry name" value="Pullulanase_N2"/>
</dbReference>
<dbReference type="CDD" id="cd00106">
    <property type="entry name" value="KISc"/>
    <property type="match status" value="1"/>
</dbReference>
<comment type="caution">
    <text evidence="14">The sequence shown here is derived from an EMBL/GenBank/DDBJ whole genome shotgun (WGS) entry which is preliminary data.</text>
</comment>
<comment type="similarity">
    <text evidence="1">Belongs to the glycosyl hydrolase 13 family.</text>
</comment>
<dbReference type="SUPFAM" id="SSF57850">
    <property type="entry name" value="RING/U-box"/>
    <property type="match status" value="1"/>
</dbReference>
<dbReference type="PROSITE" id="PS50067">
    <property type="entry name" value="KINESIN_MOTOR_2"/>
    <property type="match status" value="1"/>
</dbReference>
<feature type="binding site" evidence="9">
    <location>
        <begin position="1395"/>
        <end position="1402"/>
    </location>
    <ligand>
        <name>ATP</name>
        <dbReference type="ChEBI" id="CHEBI:30616"/>
    </ligand>
</feature>
<evidence type="ECO:0000256" key="2">
    <source>
        <dbReference type="ARBA" id="ARBA00022729"/>
    </source>
</evidence>
<evidence type="ECO:0000256" key="1">
    <source>
        <dbReference type="ARBA" id="ARBA00008061"/>
    </source>
</evidence>
<dbReference type="InterPro" id="IPR019821">
    <property type="entry name" value="Kinesin_motor_CS"/>
</dbReference>
<organism evidence="14 15">
    <name type="scientific">Polarella glacialis</name>
    <name type="common">Dinoflagellate</name>
    <dbReference type="NCBI Taxonomy" id="89957"/>
    <lineage>
        <taxon>Eukaryota</taxon>
        <taxon>Sar</taxon>
        <taxon>Alveolata</taxon>
        <taxon>Dinophyceae</taxon>
        <taxon>Suessiales</taxon>
        <taxon>Suessiaceae</taxon>
        <taxon>Polarella</taxon>
    </lineage>
</organism>
<evidence type="ECO:0000256" key="8">
    <source>
        <dbReference type="ARBA" id="ARBA00023295"/>
    </source>
</evidence>
<dbReference type="GO" id="GO:0004842">
    <property type="term" value="F:ubiquitin-protein transferase activity"/>
    <property type="evidence" value="ECO:0007669"/>
    <property type="project" value="InterPro"/>
</dbReference>
<dbReference type="Gene3D" id="3.20.20.80">
    <property type="entry name" value="Glycosidases"/>
    <property type="match status" value="1"/>
</dbReference>
<evidence type="ECO:0000313" key="14">
    <source>
        <dbReference type="EMBL" id="CAE8609145.1"/>
    </source>
</evidence>
<dbReference type="Gene3D" id="2.60.40.1110">
    <property type="match status" value="1"/>
</dbReference>
<dbReference type="SUPFAM" id="SSF49452">
    <property type="entry name" value="Starch-binding domain-like"/>
    <property type="match status" value="1"/>
</dbReference>
<dbReference type="InterPro" id="IPR001752">
    <property type="entry name" value="Kinesin_motor_dom"/>
</dbReference>
<reference evidence="14" key="1">
    <citation type="submission" date="2021-02" db="EMBL/GenBank/DDBJ databases">
        <authorList>
            <person name="Dougan E. K."/>
            <person name="Rhodes N."/>
            <person name="Thang M."/>
            <person name="Chan C."/>
        </authorList>
    </citation>
    <scope>NUCLEOTIDE SEQUENCE</scope>
</reference>
<dbReference type="CDD" id="cd02860">
    <property type="entry name" value="E_set_Pullulanase"/>
    <property type="match status" value="1"/>
</dbReference>
<keyword evidence="6 10" id="KW-0175">Coiled coil</keyword>
<dbReference type="GO" id="GO:0016798">
    <property type="term" value="F:hydrolase activity, acting on glycosyl bonds"/>
    <property type="evidence" value="ECO:0007669"/>
    <property type="project" value="UniProtKB-KW"/>
</dbReference>
<feature type="region of interest" description="Disordered" evidence="11">
    <location>
        <begin position="1895"/>
        <end position="1916"/>
    </location>
</feature>
<evidence type="ECO:0000256" key="11">
    <source>
        <dbReference type="SAM" id="MobiDB-lite"/>
    </source>
</evidence>
<keyword evidence="3 9" id="KW-0547">Nucleotide-binding</keyword>
<dbReference type="SUPFAM" id="SSF53474">
    <property type="entry name" value="alpha/beta-Hydrolases"/>
    <property type="match status" value="1"/>
</dbReference>
<dbReference type="Pfam" id="PF00225">
    <property type="entry name" value="Kinesin"/>
    <property type="match status" value="1"/>
</dbReference>
<feature type="domain" description="U-box" evidence="13">
    <location>
        <begin position="1727"/>
        <end position="1809"/>
    </location>
</feature>
<dbReference type="PROSITE" id="PS00411">
    <property type="entry name" value="KINESIN_MOTOR_1"/>
    <property type="match status" value="1"/>
</dbReference>
<evidence type="ECO:0000256" key="7">
    <source>
        <dbReference type="ARBA" id="ARBA00023175"/>
    </source>
</evidence>
<dbReference type="InterPro" id="IPR013783">
    <property type="entry name" value="Ig-like_fold"/>
</dbReference>
<dbReference type="PANTHER" id="PTHR47968:SF75">
    <property type="entry name" value="CENTROMERE-ASSOCIATED PROTEIN E"/>
    <property type="match status" value="1"/>
</dbReference>
<dbReference type="OrthoDB" id="204980at2759"/>
<dbReference type="Gene3D" id="3.40.50.1820">
    <property type="entry name" value="alpha/beta hydrolase"/>
    <property type="match status" value="1"/>
</dbReference>
<keyword evidence="2" id="KW-0732">Signal</keyword>
<evidence type="ECO:0000259" key="13">
    <source>
        <dbReference type="PROSITE" id="PS51698"/>
    </source>
</evidence>
<dbReference type="InterPro" id="IPR003613">
    <property type="entry name" value="Ubox_domain"/>
</dbReference>
<keyword evidence="8" id="KW-0326">Glycosidase</keyword>
<dbReference type="Pfam" id="PF03714">
    <property type="entry name" value="PUD"/>
    <property type="match status" value="1"/>
</dbReference>
<proteinExistence type="inferred from homology"/>
<dbReference type="CDD" id="cd16655">
    <property type="entry name" value="RING-Ubox_WDSUB1-like"/>
    <property type="match status" value="1"/>
</dbReference>
<accession>A0A813FBC9</accession>
<dbReference type="PANTHER" id="PTHR47968">
    <property type="entry name" value="CENTROMERE PROTEIN E"/>
    <property type="match status" value="1"/>
</dbReference>
<sequence length="1916" mass="209585">MALPPRQLVWMQGRADHVAPFWHAELHASFFEKAGWKITRLAHEDGHICYMPKVREMKAAIQSMATEQDHDSSDATISAPAGTFVLLHGLYGSGKHMMHWARDLAPPGWAVCCPNGSYQTANGGYSWTALRDSMPLLATDPLDEREQELHSKAMDKLLAELPTHGPLIVGGFSLGGAMASSMLSWSIQERILGMVFIGTTTFLPEQLQQALPALRPRPVMWMHGHADKLVPFWHAEIHAGLFEKAGWKVSRLSHDEGHICHAPQVPELKAGILSMVARHSRKGLSQDRNSGWLLDLSVHFNSAPWALFVLSPSLMWKPWLKGFDAVLLAIAREAVAQIGDFTEQNLSNTCWAYAKIGLRHDPLIKAIADETMRKLPQFSPQGLTNTLWGFATMVIKGEECLGQSAWQLICALLEEIMRRLPECTTQELSNSSWACCRLGVRHDAFMAAVAEEGTRKLPEYTCQDLANTSLAFAKPNIVNRPFLEALAHHAAKKMRQFEAAGKRLSEQLGERTGDIHHLLDAHYPCRFVKLEKSPTQLGSDLGIQVHTLSMRAEMEAELLLLQHLSVSVHVRLNALQALAADGFGLHVWGPSAAAPTAWETPLPPSGKDWFGLVFEVQLGSSKAADGSPALGLLLHKGDDKRAQAEFQTAAEVPKAGSSIWIGLGTVAAEEPDQNSVPIGDFGTLGARGIWLSARCIAWRAAATAPEGTRFRLHAASGASCLTDAGDAGMQGDGPEGPFELTLLQRDLTPELVGAHPYLKGCAMLSVPEEVDPRELCRRQLALSMLCPGGKALDSTGVQLGPMLDELFAYEGPLGCQPLEGGPSAGLRLHLWSPTALTVDALFYADARGPLLETIPLERGGDGVWRLLGPTDWWGRYYTYRVEAYHPSTGLVATMETPDPYSRACAADAARTLACHLPTWDEVVPGGNRSAWLARRPPPLSHRGAAMVYELHVRDFSASDGSVAPELRGKYLAFEQPGTTGDEHLRRLAAAGITHVQLLPTYDFGSVPERAEDRTEQSIPPGAGPDSEEQQAAAAAVADRDAFNWGYDPVLFDVPEGSYASDPDGGVRVLEHRRMVDALHSKGLRVVLDVVYNHTLGSGPEGVHSVLDKCVPGYYYRRSENGPYEASTCMNNTATERFMMSRLVCDSILHWVTEYRVDGFRFDLMGHLTMACIRRCRATLDSLTLEEHGLEGNKVLLHGEGWEFGEVADGQRGLVAVQRLLAGSGVGAFNDRIRDCTIGGTPFMDPRLFHRAGTAQLAGRCRLRSNSESDLADAQGRPPGFEPRASGFETLEWEEAGQARAGNGDKERIRVAARFRPLSESERLASGEENIAVRFGADGQSCTLRTGNLHGVNEFPFAYDYMFQPESAQEDVYNVVARPIVEGVINGFNGAIIAYGQTGSGKTHTMLGPAGAKSFVDDGDEVDFQSLGIIPRALQDLLDYAATAEGLVQLRASYVETYNEHVIDLLSPVKGGSMVRDQVPKSAAIREQAEVLYLPTVTETPIGSVRQALEVMRTGNKNRHQAETKMNRHSSRSHAVFIVTVTNKVDQTRQKFAQLYLVDLAGSERVLKTGVEGMQLEEAKNINRSLLALGQVIWALAHKQKHVPYRDSKLTQLLRNCLGGNARTAVMIAASPHIQNASESLSALRFGARASLVESAAKQNVAEDAKELKRLLEGARRDLNELRGHCRQLQAELAALNAVESTPSVGPCPPGAEGALQGMTSKRLLVWGLLPSLVCPINRAVMREPVVASDGWTYERRAIEKHFTRSGRSMPRATMPMSPVTGHRLCTKHLVPNLVVQQLVRLHMPQLAPLEQQLPMIQLLHVWHVQLILSFLDSSSLGRCERAWSSFFAAAESSQAWAQRIAWEFPLQADDKAATCSTRALYSQLRSAAMKARADADTEGAELGPSKGLTLFKPPNS</sequence>
<evidence type="ECO:0008006" key="16">
    <source>
        <dbReference type="Google" id="ProtNLM"/>
    </source>
</evidence>
<keyword evidence="4" id="KW-0378">Hydrolase</keyword>
<dbReference type="SMART" id="SM00129">
    <property type="entry name" value="KISc"/>
    <property type="match status" value="1"/>
</dbReference>
<protein>
    <recommendedName>
        <fullName evidence="16">Pullulanase</fullName>
    </recommendedName>
</protein>
<dbReference type="GO" id="GO:0005975">
    <property type="term" value="P:carbohydrate metabolic process"/>
    <property type="evidence" value="ECO:0007669"/>
    <property type="project" value="InterPro"/>
</dbReference>
<dbReference type="Pfam" id="PF04564">
    <property type="entry name" value="U-box"/>
    <property type="match status" value="1"/>
</dbReference>
<dbReference type="PRINTS" id="PR00380">
    <property type="entry name" value="KINESINHEAVY"/>
</dbReference>
<dbReference type="GO" id="GO:0003777">
    <property type="term" value="F:microtubule motor activity"/>
    <property type="evidence" value="ECO:0007669"/>
    <property type="project" value="InterPro"/>
</dbReference>
<dbReference type="GO" id="GO:0030246">
    <property type="term" value="F:carbohydrate binding"/>
    <property type="evidence" value="ECO:0007669"/>
    <property type="project" value="InterPro"/>
</dbReference>
<dbReference type="SUPFAM" id="SSF81296">
    <property type="entry name" value="E set domains"/>
    <property type="match status" value="2"/>
</dbReference>
<dbReference type="GO" id="GO:0016567">
    <property type="term" value="P:protein ubiquitination"/>
    <property type="evidence" value="ECO:0007669"/>
    <property type="project" value="InterPro"/>
</dbReference>
<dbReference type="InterPro" id="IPR014756">
    <property type="entry name" value="Ig_E-set"/>
</dbReference>
<keyword evidence="15" id="KW-1185">Reference proteome</keyword>
<evidence type="ECO:0000256" key="6">
    <source>
        <dbReference type="ARBA" id="ARBA00023054"/>
    </source>
</evidence>
<dbReference type="GO" id="GO:0008017">
    <property type="term" value="F:microtubule binding"/>
    <property type="evidence" value="ECO:0007669"/>
    <property type="project" value="InterPro"/>
</dbReference>
<dbReference type="Gene3D" id="2.60.40.1130">
    <property type="entry name" value="Rab geranylgeranyltransferase alpha-subunit, insert domain"/>
    <property type="match status" value="1"/>
</dbReference>